<dbReference type="Proteomes" id="UP000578686">
    <property type="component" value="Unassembled WGS sequence"/>
</dbReference>
<accession>A0A7X6HYD5</accession>
<dbReference type="Gene3D" id="3.40.1410.10">
    <property type="entry name" value="Chorismate lyase-like"/>
    <property type="match status" value="1"/>
</dbReference>
<evidence type="ECO:0000313" key="4">
    <source>
        <dbReference type="Proteomes" id="UP000578686"/>
    </source>
</evidence>
<keyword evidence="4" id="KW-1185">Reference proteome</keyword>
<dbReference type="Pfam" id="PF07702">
    <property type="entry name" value="UTRA"/>
    <property type="match status" value="1"/>
</dbReference>
<dbReference type="EMBL" id="JAAVJD010000039">
    <property type="protein sequence ID" value="NJQ05506.1"/>
    <property type="molecule type" value="Genomic_DNA"/>
</dbReference>
<dbReference type="InterPro" id="IPR011663">
    <property type="entry name" value="UTRA"/>
</dbReference>
<sequence>MGASEWVHESAPYVRPRGEGKRDAWGEEAAAAGRSGGQRVLSAGETSPPAWVAGALGLDHDERVVARRRMIYLDGAPIELTDSYFPVRVAGGTRLTGTAKIPGGVVTLLAELGYEPSLVQEDITARLSTPEEQELLLLGPHDPVLCLARTTNDEAGEPFQFDFSVFPATSQRLRYRLKVG</sequence>
<dbReference type="PANTHER" id="PTHR44846">
    <property type="entry name" value="MANNOSYL-D-GLYCERATE TRANSPORT/METABOLISM SYSTEM REPRESSOR MNGR-RELATED"/>
    <property type="match status" value="1"/>
</dbReference>
<organism evidence="3 4">
    <name type="scientific">Streptomyces lonarensis</name>
    <dbReference type="NCBI Taxonomy" id="700599"/>
    <lineage>
        <taxon>Bacteria</taxon>
        <taxon>Bacillati</taxon>
        <taxon>Actinomycetota</taxon>
        <taxon>Actinomycetes</taxon>
        <taxon>Kitasatosporales</taxon>
        <taxon>Streptomycetaceae</taxon>
        <taxon>Streptomyces</taxon>
    </lineage>
</organism>
<evidence type="ECO:0000313" key="3">
    <source>
        <dbReference type="EMBL" id="NJQ05506.1"/>
    </source>
</evidence>
<dbReference type="PANTHER" id="PTHR44846:SF17">
    <property type="entry name" value="GNTR-FAMILY TRANSCRIPTIONAL REGULATOR"/>
    <property type="match status" value="1"/>
</dbReference>
<protein>
    <submittedName>
        <fullName evidence="3">UTRA domain-containing protein</fullName>
    </submittedName>
</protein>
<dbReference type="GO" id="GO:0045892">
    <property type="term" value="P:negative regulation of DNA-templated transcription"/>
    <property type="evidence" value="ECO:0007669"/>
    <property type="project" value="TreeGrafter"/>
</dbReference>
<feature type="compositionally biased region" description="Basic and acidic residues" evidence="1">
    <location>
        <begin position="16"/>
        <end position="25"/>
    </location>
</feature>
<feature type="domain" description="UbiC transcription regulator-associated" evidence="2">
    <location>
        <begin position="31"/>
        <end position="172"/>
    </location>
</feature>
<dbReference type="SUPFAM" id="SSF64288">
    <property type="entry name" value="Chorismate lyase-like"/>
    <property type="match status" value="1"/>
</dbReference>
<dbReference type="AlphaFoldDB" id="A0A7X6HYD5"/>
<comment type="caution">
    <text evidence="3">The sequence shown here is derived from an EMBL/GenBank/DDBJ whole genome shotgun (WGS) entry which is preliminary data.</text>
</comment>
<evidence type="ECO:0000256" key="1">
    <source>
        <dbReference type="SAM" id="MobiDB-lite"/>
    </source>
</evidence>
<name>A0A7X6HYD5_9ACTN</name>
<evidence type="ECO:0000259" key="2">
    <source>
        <dbReference type="SMART" id="SM00866"/>
    </source>
</evidence>
<feature type="region of interest" description="Disordered" evidence="1">
    <location>
        <begin position="1"/>
        <end position="44"/>
    </location>
</feature>
<proteinExistence type="predicted"/>
<dbReference type="SMART" id="SM00866">
    <property type="entry name" value="UTRA"/>
    <property type="match status" value="1"/>
</dbReference>
<reference evidence="3 4" key="1">
    <citation type="submission" date="2020-03" db="EMBL/GenBank/DDBJ databases">
        <title>Draft genome of Streptomyces sp. ventii, isolated from the Axial Seamount in the Pacific Ocean, and resequencing of the two type strains Streptomyces lonarensis strain NCL 716 and Streptomyces bohaiensis strain 11A07.</title>
        <authorList>
            <person name="Loughran R.M."/>
            <person name="Pfannmuller K.M."/>
            <person name="Wasson B.J."/>
            <person name="Deadmond M.C."/>
            <person name="Paddock B.E."/>
            <person name="Koyack M.J."/>
            <person name="Gallegos D.A."/>
            <person name="Mitchell E.A."/>
            <person name="Ushijima B."/>
            <person name="Saw J.H."/>
            <person name="Mcphail K.L."/>
            <person name="Videau P."/>
        </authorList>
    </citation>
    <scope>NUCLEOTIDE SEQUENCE [LARGE SCALE GENOMIC DNA]</scope>
    <source>
        <strain evidence="3 4">NCL716</strain>
    </source>
</reference>
<gene>
    <name evidence="3" type="ORF">HCN56_07930</name>
</gene>
<dbReference type="InterPro" id="IPR050679">
    <property type="entry name" value="Bact_HTH_transcr_reg"/>
</dbReference>
<dbReference type="InterPro" id="IPR028978">
    <property type="entry name" value="Chorismate_lyase_/UTRA_dom_sf"/>
</dbReference>
<dbReference type="GO" id="GO:0003677">
    <property type="term" value="F:DNA binding"/>
    <property type="evidence" value="ECO:0007669"/>
    <property type="project" value="InterPro"/>
</dbReference>